<protein>
    <submittedName>
        <fullName evidence="1">Uncharacterized protein</fullName>
    </submittedName>
</protein>
<dbReference type="AlphaFoldDB" id="A0A1J5SA58"/>
<dbReference type="AntiFam" id="ANF00168">
    <property type="entry name" value="Shadow ORF (opposite smc)"/>
</dbReference>
<gene>
    <name evidence="1" type="ORF">GALL_170850</name>
</gene>
<dbReference type="EMBL" id="MLJW01000090">
    <property type="protein sequence ID" value="OIR00944.1"/>
    <property type="molecule type" value="Genomic_DNA"/>
</dbReference>
<comment type="caution">
    <text evidence="1">The sequence shown here is derived from an EMBL/GenBank/DDBJ whole genome shotgun (WGS) entry which is preliminary data.</text>
</comment>
<organism evidence="1">
    <name type="scientific">mine drainage metagenome</name>
    <dbReference type="NCBI Taxonomy" id="410659"/>
    <lineage>
        <taxon>unclassified sequences</taxon>
        <taxon>metagenomes</taxon>
        <taxon>ecological metagenomes</taxon>
    </lineage>
</organism>
<name>A0A1J5SA58_9ZZZZ</name>
<evidence type="ECO:0000313" key="1">
    <source>
        <dbReference type="EMBL" id="OIR00944.1"/>
    </source>
</evidence>
<reference evidence="1" key="1">
    <citation type="submission" date="2016-10" db="EMBL/GenBank/DDBJ databases">
        <title>Sequence of Gallionella enrichment culture.</title>
        <authorList>
            <person name="Poehlein A."/>
            <person name="Muehling M."/>
            <person name="Daniel R."/>
        </authorList>
    </citation>
    <scope>NUCLEOTIDE SEQUENCE</scope>
</reference>
<sequence>MAGDAALGVAPGIFQQRLPARLVAFQFQALAAPMRFLGDEADQPRFQLLPGIAPVVDLGLYPGHFGIGGDHLALRRVHRVAGGKMRLARRFYPRLQFAQPGGLGLQPGGGLFHLAFEARVIGAGIVPFLQPQQALAAAEPGVQFVVAARHFGLAREPIDLDRKFVADVAHPRQVVSGVGQAVLGLAPSFLVLGDAGRLLQVAAQLLGLGLDDARDHALLDDRVGARAQAGAEEQVDDVAAADVEVVDVVAGIALAVEDALDRDFGVLRPLAAGPALGVVEDQFDAGPAHRLAAARAVEDHVLHRFAAQRGGLGFAQHPAHRVDDVGLAAAVGADHADQLAGEQHRGGIDEGLESGEFELGQAHVSVGGSSLG</sequence>
<dbReference type="AntiFam" id="ANF00091">
    <property type="entry name" value="Shadow ORF (opposite smc)"/>
</dbReference>
<accession>A0A1J5SA58</accession>
<proteinExistence type="predicted"/>